<dbReference type="Proteomes" id="UP000264820">
    <property type="component" value="Unplaced"/>
</dbReference>
<dbReference type="AlphaFoldDB" id="A0A3Q2Y4A5"/>
<evidence type="ECO:0000313" key="1">
    <source>
        <dbReference type="Ensembl" id="ENSHCOP00000012316.1"/>
    </source>
</evidence>
<reference evidence="1" key="2">
    <citation type="submission" date="2025-09" db="UniProtKB">
        <authorList>
            <consortium name="Ensembl"/>
        </authorList>
    </citation>
    <scope>IDENTIFICATION</scope>
</reference>
<dbReference type="Ensembl" id="ENSHCOT00000019305.1">
    <property type="protein sequence ID" value="ENSHCOP00000012316.1"/>
    <property type="gene ID" value="ENSHCOG00000015305.1"/>
</dbReference>
<keyword evidence="2" id="KW-1185">Reference proteome</keyword>
<evidence type="ECO:0000313" key="2">
    <source>
        <dbReference type="Proteomes" id="UP000264820"/>
    </source>
</evidence>
<proteinExistence type="predicted"/>
<sequence>MPSMDSPFSNFFSISTISLTPRSALEMSNTPPTEAVWSPASDRPGWQICIELIAIEIYCDFWAENHNNSSKTQINIQYPFP</sequence>
<name>A0A3Q2Y4A5_HIPCM</name>
<protein>
    <submittedName>
        <fullName evidence="1">Uncharacterized protein</fullName>
    </submittedName>
</protein>
<accession>A0A3Q2Y4A5</accession>
<reference evidence="1" key="1">
    <citation type="submission" date="2025-08" db="UniProtKB">
        <authorList>
            <consortium name="Ensembl"/>
        </authorList>
    </citation>
    <scope>IDENTIFICATION</scope>
</reference>
<organism evidence="1 2">
    <name type="scientific">Hippocampus comes</name>
    <name type="common">Tiger tail seahorse</name>
    <dbReference type="NCBI Taxonomy" id="109280"/>
    <lineage>
        <taxon>Eukaryota</taxon>
        <taxon>Metazoa</taxon>
        <taxon>Chordata</taxon>
        <taxon>Craniata</taxon>
        <taxon>Vertebrata</taxon>
        <taxon>Euteleostomi</taxon>
        <taxon>Actinopterygii</taxon>
        <taxon>Neopterygii</taxon>
        <taxon>Teleostei</taxon>
        <taxon>Neoteleostei</taxon>
        <taxon>Acanthomorphata</taxon>
        <taxon>Syngnathiaria</taxon>
        <taxon>Syngnathiformes</taxon>
        <taxon>Syngnathoidei</taxon>
        <taxon>Syngnathidae</taxon>
        <taxon>Hippocampus</taxon>
    </lineage>
</organism>